<feature type="compositionally biased region" description="Polar residues" evidence="5">
    <location>
        <begin position="821"/>
        <end position="863"/>
    </location>
</feature>
<proteinExistence type="predicted"/>
<feature type="region of interest" description="Disordered" evidence="5">
    <location>
        <begin position="440"/>
        <end position="504"/>
    </location>
</feature>
<dbReference type="GO" id="GO:0005634">
    <property type="term" value="C:nucleus"/>
    <property type="evidence" value="ECO:0007669"/>
    <property type="project" value="UniProtKB-SubCell"/>
</dbReference>
<dbReference type="SUPFAM" id="SSF117289">
    <property type="entry name" value="Nucleoporin domain"/>
    <property type="match status" value="1"/>
</dbReference>
<feature type="compositionally biased region" description="Basic and acidic residues" evidence="5">
    <location>
        <begin position="1835"/>
        <end position="1847"/>
    </location>
</feature>
<evidence type="ECO:0000313" key="7">
    <source>
        <dbReference type="EMBL" id="OCB85280.1"/>
    </source>
</evidence>
<evidence type="ECO:0000256" key="1">
    <source>
        <dbReference type="ARBA" id="ARBA00004123"/>
    </source>
</evidence>
<feature type="compositionally biased region" description="Low complexity" evidence="5">
    <location>
        <begin position="747"/>
        <end position="763"/>
    </location>
</feature>
<feature type="compositionally biased region" description="Low complexity" evidence="5">
    <location>
        <begin position="1061"/>
        <end position="1076"/>
    </location>
</feature>
<feature type="compositionally biased region" description="Acidic residues" evidence="5">
    <location>
        <begin position="1188"/>
        <end position="1225"/>
    </location>
</feature>
<feature type="domain" description="Nucleoporin Nup159/Nup146 N-terminal" evidence="6">
    <location>
        <begin position="60"/>
        <end position="402"/>
    </location>
</feature>
<feature type="region of interest" description="Disordered" evidence="5">
    <location>
        <begin position="1097"/>
        <end position="1598"/>
    </location>
</feature>
<feature type="compositionally biased region" description="Polar residues" evidence="5">
    <location>
        <begin position="1288"/>
        <end position="1300"/>
    </location>
</feature>
<dbReference type="EMBL" id="LNZH02000210">
    <property type="protein sequence ID" value="OCB85280.1"/>
    <property type="molecule type" value="Genomic_DNA"/>
</dbReference>
<keyword evidence="4" id="KW-0175">Coiled coil</keyword>
<dbReference type="Gene3D" id="2.130.10.10">
    <property type="entry name" value="YVTN repeat-like/Quinoprotein amine dehydrogenase"/>
    <property type="match status" value="1"/>
</dbReference>
<feature type="region of interest" description="Disordered" evidence="5">
    <location>
        <begin position="582"/>
        <end position="656"/>
    </location>
</feature>
<feature type="compositionally biased region" description="Polar residues" evidence="5">
    <location>
        <begin position="733"/>
        <end position="743"/>
    </location>
</feature>
<feature type="region of interest" description="Disordered" evidence="5">
    <location>
        <begin position="691"/>
        <end position="763"/>
    </location>
</feature>
<dbReference type="OrthoDB" id="248320at2759"/>
<comment type="caution">
    <text evidence="7">The sequence shown here is derived from an EMBL/GenBank/DDBJ whole genome shotgun (WGS) entry which is preliminary data.</text>
</comment>
<feature type="compositionally biased region" description="Basic and acidic residues" evidence="5">
    <location>
        <begin position="1245"/>
        <end position="1265"/>
    </location>
</feature>
<evidence type="ECO:0000256" key="2">
    <source>
        <dbReference type="ARBA" id="ARBA00022448"/>
    </source>
</evidence>
<feature type="compositionally biased region" description="Low complexity" evidence="5">
    <location>
        <begin position="935"/>
        <end position="951"/>
    </location>
</feature>
<feature type="compositionally biased region" description="Acidic residues" evidence="5">
    <location>
        <begin position="1161"/>
        <end position="1180"/>
    </location>
</feature>
<protein>
    <recommendedName>
        <fullName evidence="6">Nucleoporin Nup159/Nup146 N-terminal domain-containing protein</fullName>
    </recommendedName>
</protein>
<evidence type="ECO:0000256" key="5">
    <source>
        <dbReference type="SAM" id="MobiDB-lite"/>
    </source>
</evidence>
<dbReference type="InterPro" id="IPR015943">
    <property type="entry name" value="WD40/YVTN_repeat-like_dom_sf"/>
</dbReference>
<organism evidence="7 8">
    <name type="scientific">Sanghuangporus baumii</name>
    <name type="common">Phellinus baumii</name>
    <dbReference type="NCBI Taxonomy" id="108892"/>
    <lineage>
        <taxon>Eukaryota</taxon>
        <taxon>Fungi</taxon>
        <taxon>Dikarya</taxon>
        <taxon>Basidiomycota</taxon>
        <taxon>Agaricomycotina</taxon>
        <taxon>Agaricomycetes</taxon>
        <taxon>Hymenochaetales</taxon>
        <taxon>Hymenochaetaceae</taxon>
        <taxon>Sanghuangporus</taxon>
    </lineage>
</organism>
<gene>
    <name evidence="7" type="ORF">A7U60_g7585</name>
</gene>
<accession>A0A9Q5HSU9</accession>
<keyword evidence="8" id="KW-1185">Reference proteome</keyword>
<keyword evidence="3" id="KW-0539">Nucleus</keyword>
<feature type="region of interest" description="Disordered" evidence="5">
    <location>
        <begin position="783"/>
        <end position="959"/>
    </location>
</feature>
<feature type="compositionally biased region" description="Polar residues" evidence="5">
    <location>
        <begin position="783"/>
        <end position="799"/>
    </location>
</feature>
<feature type="region of interest" description="Disordered" evidence="5">
    <location>
        <begin position="1909"/>
        <end position="1977"/>
    </location>
</feature>
<name>A0A9Q5HSU9_SANBA</name>
<feature type="compositionally biased region" description="Polar residues" evidence="5">
    <location>
        <begin position="1445"/>
        <end position="1455"/>
    </location>
</feature>
<evidence type="ECO:0000256" key="3">
    <source>
        <dbReference type="ARBA" id="ARBA00023242"/>
    </source>
</evidence>
<feature type="compositionally biased region" description="Polar residues" evidence="5">
    <location>
        <begin position="1495"/>
        <end position="1504"/>
    </location>
</feature>
<feature type="compositionally biased region" description="Polar residues" evidence="5">
    <location>
        <begin position="903"/>
        <end position="916"/>
    </location>
</feature>
<evidence type="ECO:0000259" key="6">
    <source>
        <dbReference type="Pfam" id="PF16755"/>
    </source>
</evidence>
<keyword evidence="2" id="KW-0813">Transport</keyword>
<evidence type="ECO:0000313" key="8">
    <source>
        <dbReference type="Proteomes" id="UP000757232"/>
    </source>
</evidence>
<feature type="compositionally biased region" description="Polar residues" evidence="5">
    <location>
        <begin position="870"/>
        <end position="896"/>
    </location>
</feature>
<feature type="compositionally biased region" description="Polar residues" evidence="5">
    <location>
        <begin position="646"/>
        <end position="656"/>
    </location>
</feature>
<feature type="compositionally biased region" description="Low complexity" evidence="5">
    <location>
        <begin position="587"/>
        <end position="602"/>
    </location>
</feature>
<comment type="subcellular location">
    <subcellularLocation>
        <location evidence="1">Nucleus</location>
    </subcellularLocation>
</comment>
<feature type="coiled-coil region" evidence="4">
    <location>
        <begin position="1733"/>
        <end position="1810"/>
    </location>
</feature>
<feature type="region of interest" description="Disordered" evidence="5">
    <location>
        <begin position="1815"/>
        <end position="1855"/>
    </location>
</feature>
<sequence length="2000" mass="208093">MNISTIQPPPLPEVTWTTGNAQEKDADFLKLRLLNKRTRARISHHPLDLNVHEGKGAYLVVSNLKGWFAAIARNAQGQSQLVFSSLKDLREFILSSKVEGEDDFVPKRVVRMAAPPVHLALALHDERLIAGFVDGSISIYSTPTVFTPGEGDIEPLRTFPPSPPGPLRQILGNPGDLPELVAVRRDAESGAEGISVEILDVKELQSLGGWRTGGIAGSVPVSIAWSAKGKQLALGLKSGDIVTYSPTDTNSVKLHVPKPPSLGDFSVASVLWLSNQAFYGIYIPAADRSPEAPQKHILTQYDPKTNSASQTELETPYYASPALRPPGAFMVVMRNWNPTKVLLFVGDSTSSDIGLIGSVTESDNEETWCNLTLEETSTPSVPLDKDAEDTIPLALDVDLTSGQDEQAASASPILYLYASDGTFQAWFISNDKGGPYPGMVTPSPVTASPGGQPSQSVDKLPAATPFSQPPANPATFTSKPFGGTTPAFGQTSGSGFGGLLTQPEHTKTTFGQTNILAPAGSSGFGQQSAPAFGQKTDASTFGGTATLAFGQGPASGFGAFGSAGPPKFGSTGFGYGNANSSAPGTIATPTEAPAADAASPEAEMSDADGGGAGKLDGLSLGETTDTNKSEDKTANSMFGSFAKPTAPQQSTAGFGSTSPATSFGVFGNVQGSGFLKPASGFGAFLKPAESQFAPKDSSSDKETRTSPAFGSSGFGMTGFGTARPHSGYGQPAFGQSSFGSSTAFGKPSSFGSSLPLTSSSNGDSTSVGFGAFAGVSKSFGSFTQGDSASVGQHAQSVPSKLSEAPSITMASSTEDSGKGSVPSSATESKSTSTFSAPTNATSGFDSTKSSTSPLVTEAQTSNMLPGGPSGESTSGDSGSRTLSPSSQDQKQSTFSTPVARGQSPVSSPEGTPTPQRKSGPASIKDDSFVDSGDESVTSPTTETSTTPFGTPAASIFRTSGTVPSGGAFGNLTATPSAFKPAEGFGAFGASLKTSSSSPFANPKPISVNAFSAPAKPVSAFGAGGSGPSGAFGSSPDSTTPKFGTPSTPTASNIFGKSSFGTPATPTPVSTTPLTTPVPNAFTTYSGTGGFSAFAKAGKPSSFSDLLKSQKDGENSTSTSAKGAGSSKEIKDVDASFVTVSKPEEVDHDNLPPTPSTHGTFDEEEQNLDDEGDEEEHDDDASSFLSESFSEEPDEEEEEESEDVEEGEEDSENEDSEEEPEEDDEEALSRAKTQSPTAIPLPSTPEPRESTPKPAPSDEKKGHESQDDLSAGVGKSEGTMPKPVFSKPAPSTSTKPTSETVVVQVPGDNASVKGSVPPKPPLSAFTKPETSAIPTLFGKQVPTAGMPAAGSSKANSPSPPLFTPESVGAPAAKPGQRVLSPSVEAESMTPPGSPGQQEEQSPFPAPKPVGPASSTGFGGFGLPGSRPTRSSPLAATPLAGEENKASPGNQASQTTAPVPKPRPASPRTPFGQVPGATGQQKLPVPIFPKPEEPRRQSPTSFSAGASTLPLKPTQFVAPAQGTATSSSVFRPPFSSAQNSSVSSPNAPFIMPPLAPAGPDGKPASGLGNAADITDFRGGGAPAQQFSQPSVQPPPPVQTTFESSMQRECQNLYLTMEEELEQLAKMSKAALAMKTSWGRPTGMTHSKETLGDRTKWSFGDLEAFSKVIEDVENDVLAVYRLKDEFLPLIREAESALLKAETRKEEIIRISKAKTEPEFARILKARTLDPDASETQSQLRRQIRLINDRVEQLEVHLKSCKKRLEEHRKGKSSIKAPSLDTVTRIYRNIDVAIEAESEQIETLASRIAKLNIDDLDMALHGTPSPRRRRIENGNRSLSHSDDQDGDREPTSRPQVTPSIAASTAAALNAERSAMRLKNALLNARKTPLLNTQASQPGRRVLTLDDLTRQSSGIGNASTLSGPPAELDLSSDPLGAPEQDTGSESQRRTLRHFAHAKPVKLGKTQSPVPSSIAAFSWGPLPKVNPVSSLPFEIKPVFDSKKPVP</sequence>
<feature type="region of interest" description="Disordered" evidence="5">
    <location>
        <begin position="1026"/>
        <end position="1076"/>
    </location>
</feature>
<feature type="compositionally biased region" description="Polar residues" evidence="5">
    <location>
        <begin position="443"/>
        <end position="457"/>
    </location>
</feature>
<feature type="compositionally biased region" description="Basic residues" evidence="5">
    <location>
        <begin position="1944"/>
        <end position="1956"/>
    </location>
</feature>
<feature type="compositionally biased region" description="Low complexity" evidence="5">
    <location>
        <begin position="1115"/>
        <end position="1126"/>
    </location>
</feature>
<reference evidence="7" key="1">
    <citation type="submission" date="2016-06" db="EMBL/GenBank/DDBJ databases">
        <title>Draft Genome sequence of the fungus Inonotus baumii.</title>
        <authorList>
            <person name="Zhu H."/>
            <person name="Lin W."/>
        </authorList>
    </citation>
    <scope>NUCLEOTIDE SEQUENCE</scope>
    <source>
        <strain evidence="7">821</strain>
    </source>
</reference>
<evidence type="ECO:0000256" key="4">
    <source>
        <dbReference type="SAM" id="Coils"/>
    </source>
</evidence>
<feature type="compositionally biased region" description="Polar residues" evidence="5">
    <location>
        <begin position="1036"/>
        <end position="1060"/>
    </location>
</feature>
<feature type="compositionally biased region" description="Low complexity" evidence="5">
    <location>
        <begin position="1530"/>
        <end position="1546"/>
    </location>
</feature>
<dbReference type="Proteomes" id="UP000757232">
    <property type="component" value="Unassembled WGS sequence"/>
</dbReference>
<dbReference type="Pfam" id="PF16755">
    <property type="entry name" value="Beta-prop_NUP159_NUP214"/>
    <property type="match status" value="1"/>
</dbReference>
<dbReference type="InterPro" id="IPR039462">
    <property type="entry name" value="Nup159/Nup146_N"/>
</dbReference>